<dbReference type="PANTHER" id="PTHR46734:SF1">
    <property type="entry name" value="TELOMERIC REPEAT-BINDING FACTOR 1"/>
    <property type="match status" value="1"/>
</dbReference>
<dbReference type="EMBL" id="ML977557">
    <property type="protein sequence ID" value="KAF2007606.1"/>
    <property type="molecule type" value="Genomic_DNA"/>
</dbReference>
<protein>
    <recommendedName>
        <fullName evidence="3">Myb-like domain-containing protein</fullName>
    </recommendedName>
</protein>
<feature type="domain" description="Myb-like" evidence="3">
    <location>
        <begin position="263"/>
        <end position="318"/>
    </location>
</feature>
<accession>A0A6A5X403</accession>
<feature type="compositionally biased region" description="Basic and acidic residues" evidence="2">
    <location>
        <begin position="45"/>
        <end position="59"/>
    </location>
</feature>
<evidence type="ECO:0000259" key="3">
    <source>
        <dbReference type="PROSITE" id="PS50090"/>
    </source>
</evidence>
<feature type="compositionally biased region" description="Basic and acidic residues" evidence="2">
    <location>
        <begin position="242"/>
        <end position="260"/>
    </location>
</feature>
<feature type="non-terminal residue" evidence="4">
    <location>
        <position position="591"/>
    </location>
</feature>
<dbReference type="Gene3D" id="1.10.10.60">
    <property type="entry name" value="Homeodomain-like"/>
    <property type="match status" value="1"/>
</dbReference>
<dbReference type="InterPro" id="IPR001005">
    <property type="entry name" value="SANT/Myb"/>
</dbReference>
<keyword evidence="1" id="KW-0539">Nucleus</keyword>
<feature type="region of interest" description="Disordered" evidence="2">
    <location>
        <begin position="317"/>
        <end position="376"/>
    </location>
</feature>
<proteinExistence type="predicted"/>
<feature type="compositionally biased region" description="Basic and acidic residues" evidence="2">
    <location>
        <begin position="193"/>
        <end position="214"/>
    </location>
</feature>
<dbReference type="AlphaFoldDB" id="A0A6A5X403"/>
<dbReference type="InterPro" id="IPR052450">
    <property type="entry name" value="TRBD-Containing_Protein"/>
</dbReference>
<evidence type="ECO:0000313" key="4">
    <source>
        <dbReference type="EMBL" id="KAF2007606.1"/>
    </source>
</evidence>
<gene>
    <name evidence="4" type="ORF">P154DRAFT_420029</name>
</gene>
<dbReference type="SUPFAM" id="SSF46689">
    <property type="entry name" value="Homeodomain-like"/>
    <property type="match status" value="1"/>
</dbReference>
<feature type="compositionally biased region" description="Basic and acidic residues" evidence="2">
    <location>
        <begin position="117"/>
        <end position="131"/>
    </location>
</feature>
<dbReference type="Gene3D" id="1.10.246.220">
    <property type="match status" value="1"/>
</dbReference>
<reference evidence="4" key="1">
    <citation type="journal article" date="2020" name="Stud. Mycol.">
        <title>101 Dothideomycetes genomes: a test case for predicting lifestyles and emergence of pathogens.</title>
        <authorList>
            <person name="Haridas S."/>
            <person name="Albert R."/>
            <person name="Binder M."/>
            <person name="Bloem J."/>
            <person name="Labutti K."/>
            <person name="Salamov A."/>
            <person name="Andreopoulos B."/>
            <person name="Baker S."/>
            <person name="Barry K."/>
            <person name="Bills G."/>
            <person name="Bluhm B."/>
            <person name="Cannon C."/>
            <person name="Castanera R."/>
            <person name="Culley D."/>
            <person name="Daum C."/>
            <person name="Ezra D."/>
            <person name="Gonzalez J."/>
            <person name="Henrissat B."/>
            <person name="Kuo A."/>
            <person name="Liang C."/>
            <person name="Lipzen A."/>
            <person name="Lutzoni F."/>
            <person name="Magnuson J."/>
            <person name="Mondo S."/>
            <person name="Nolan M."/>
            <person name="Ohm R."/>
            <person name="Pangilinan J."/>
            <person name="Park H.-J."/>
            <person name="Ramirez L."/>
            <person name="Alfaro M."/>
            <person name="Sun H."/>
            <person name="Tritt A."/>
            <person name="Yoshinaga Y."/>
            <person name="Zwiers L.-H."/>
            <person name="Turgeon B."/>
            <person name="Goodwin S."/>
            <person name="Spatafora J."/>
            <person name="Crous P."/>
            <person name="Grigoriev I."/>
        </authorList>
    </citation>
    <scope>NUCLEOTIDE SEQUENCE</scope>
    <source>
        <strain evidence="4">CBS 123094</strain>
    </source>
</reference>
<feature type="compositionally biased region" description="Basic and acidic residues" evidence="2">
    <location>
        <begin position="457"/>
        <end position="478"/>
    </location>
</feature>
<evidence type="ECO:0000256" key="1">
    <source>
        <dbReference type="ARBA" id="ARBA00023242"/>
    </source>
</evidence>
<dbReference type="PROSITE" id="PS50090">
    <property type="entry name" value="MYB_LIKE"/>
    <property type="match status" value="1"/>
</dbReference>
<sequence>MEPRIATLLGDSSTRERITLDPLLLLPPLSVPPRAHPVEPTPAADDAHGQAQRRSEHGPDAQQASGVHSRQRAGAPLAKVLNDEASAHLPLQPRPAQLAATPAPFSGRLSDILLDPSQEHQNKRRRVDQDPPHALTGSENSLLRLPELPQLPKKPSRRPRIPPLLQGLHQPPPLPQGRLFPPITGEAGAFGRDISERGIIRSPADVEKTKEKEAPTASEPSSSRAGSSKPKKNNGTLTSRPASDKENQAKDSGAGDKDNGGKQVRRRRTKWSEQETKDLLLGVKRFGIGSWKQILQCEDFNLGQRTAVDLKDRFRTLCPGEGLKMRPPQQKRASGGEGNGASQDSATLPISTQDEQSSQEVPAASKTARKVRSDREQKLTADLADLGIDGPFAKSTRRQRREFTEIDDENLLKGYERHNARPGLLWRSIRDDPDLGFAVRQPTDLRDRFRIRYPDKYVEAGKKPKQKTERKVDERQAEETAPPAAPTPTASRPEEDDGIAAQSLIPTTAPAERSFRPQPMMQSMLGTFRQTVDELPDFMSEDGDIGNRSPITLSRHIFDWADANPSIMHSNAASAGAPTVASITADMGVNL</sequence>
<dbReference type="OrthoDB" id="608866at2759"/>
<feature type="region of interest" description="Disordered" evidence="2">
    <location>
        <begin position="457"/>
        <end position="496"/>
    </location>
</feature>
<dbReference type="PANTHER" id="PTHR46734">
    <property type="entry name" value="TELOMERIC REPEAT-BINDING FACTOR 1 TERF1"/>
    <property type="match status" value="1"/>
</dbReference>
<evidence type="ECO:0000313" key="5">
    <source>
        <dbReference type="Proteomes" id="UP000799779"/>
    </source>
</evidence>
<evidence type="ECO:0000256" key="2">
    <source>
        <dbReference type="SAM" id="MobiDB-lite"/>
    </source>
</evidence>
<dbReference type="InterPro" id="IPR009057">
    <property type="entry name" value="Homeodomain-like_sf"/>
</dbReference>
<feature type="compositionally biased region" description="Low complexity" evidence="2">
    <location>
        <begin position="479"/>
        <end position="491"/>
    </location>
</feature>
<feature type="region of interest" description="Disordered" evidence="2">
    <location>
        <begin position="26"/>
        <end position="276"/>
    </location>
</feature>
<dbReference type="CDD" id="cd11660">
    <property type="entry name" value="SANT_TRF"/>
    <property type="match status" value="1"/>
</dbReference>
<name>A0A6A5X403_9PLEO</name>
<feature type="compositionally biased region" description="Polar residues" evidence="2">
    <location>
        <begin position="340"/>
        <end position="360"/>
    </location>
</feature>
<keyword evidence="5" id="KW-1185">Reference proteome</keyword>
<dbReference type="Pfam" id="PF00249">
    <property type="entry name" value="Myb_DNA-binding"/>
    <property type="match status" value="1"/>
</dbReference>
<feature type="compositionally biased region" description="Low complexity" evidence="2">
    <location>
        <begin position="217"/>
        <end position="228"/>
    </location>
</feature>
<organism evidence="4 5">
    <name type="scientific">Amniculicola lignicola CBS 123094</name>
    <dbReference type="NCBI Taxonomy" id="1392246"/>
    <lineage>
        <taxon>Eukaryota</taxon>
        <taxon>Fungi</taxon>
        <taxon>Dikarya</taxon>
        <taxon>Ascomycota</taxon>
        <taxon>Pezizomycotina</taxon>
        <taxon>Dothideomycetes</taxon>
        <taxon>Pleosporomycetidae</taxon>
        <taxon>Pleosporales</taxon>
        <taxon>Amniculicolaceae</taxon>
        <taxon>Amniculicola</taxon>
    </lineage>
</organism>
<dbReference type="Proteomes" id="UP000799779">
    <property type="component" value="Unassembled WGS sequence"/>
</dbReference>
<dbReference type="SMART" id="SM00717">
    <property type="entry name" value="SANT"/>
    <property type="match status" value="2"/>
</dbReference>